<reference evidence="12" key="3">
    <citation type="submission" date="2025-04" db="UniProtKB">
        <authorList>
            <consortium name="RefSeq"/>
        </authorList>
    </citation>
    <scope>IDENTIFICATION</scope>
    <source>
        <tissue evidence="12">Leukocyte</tissue>
    </source>
</reference>
<dbReference type="InterPro" id="IPR048509">
    <property type="entry name" value="TMEM106_C"/>
</dbReference>
<evidence type="ECO:0000256" key="2">
    <source>
        <dbReference type="ARBA" id="ARBA00008111"/>
    </source>
</evidence>
<dbReference type="CTD" id="113277"/>
<name>A0A250YDQ9_CASCN</name>
<proteinExistence type="inferred from homology"/>
<evidence type="ECO:0000313" key="9">
    <source>
        <dbReference type="EMBL" id="JAV41745.1"/>
    </source>
</evidence>
<dbReference type="OrthoDB" id="508875at2759"/>
<comment type="similarity">
    <text evidence="2">Belongs to the TMEM106 family.</text>
</comment>
<gene>
    <name evidence="9" type="primary">TMEM106A</name>
    <name evidence="10 12" type="synonym">Tmem106a</name>
</gene>
<evidence type="ECO:0000313" key="12">
    <source>
        <dbReference type="RefSeq" id="XP_020020799.1"/>
    </source>
</evidence>
<evidence type="ECO:0000256" key="4">
    <source>
        <dbReference type="ARBA" id="ARBA00022989"/>
    </source>
</evidence>
<reference evidence="10" key="2">
    <citation type="submission" date="2023-09" db="UniProtKB">
        <authorList>
            <consortium name="Ensembl"/>
        </authorList>
    </citation>
    <scope>IDENTIFICATION</scope>
</reference>
<evidence type="ECO:0000256" key="6">
    <source>
        <dbReference type="SAM" id="Phobius"/>
    </source>
</evidence>
<feature type="domain" description="Transmembrane protein 106 C-terminal" evidence="7">
    <location>
        <begin position="111"/>
        <end position="247"/>
    </location>
</feature>
<dbReference type="InterPro" id="IPR009790">
    <property type="entry name" value="TMEM106"/>
</dbReference>
<evidence type="ECO:0000256" key="3">
    <source>
        <dbReference type="ARBA" id="ARBA00022692"/>
    </source>
</evidence>
<organism evidence="9">
    <name type="scientific">Castor canadensis</name>
    <name type="common">American beaver</name>
    <dbReference type="NCBI Taxonomy" id="51338"/>
    <lineage>
        <taxon>Eukaryota</taxon>
        <taxon>Metazoa</taxon>
        <taxon>Chordata</taxon>
        <taxon>Craniata</taxon>
        <taxon>Vertebrata</taxon>
        <taxon>Euteleostomi</taxon>
        <taxon>Mammalia</taxon>
        <taxon>Eutheria</taxon>
        <taxon>Euarchontoglires</taxon>
        <taxon>Glires</taxon>
        <taxon>Rodentia</taxon>
        <taxon>Castorimorpha</taxon>
        <taxon>Castoridae</taxon>
        <taxon>Castor</taxon>
    </lineage>
</organism>
<dbReference type="AlphaFoldDB" id="A0A250YDQ9"/>
<dbReference type="PANTHER" id="PTHR28556">
    <property type="entry name" value="TRANSMEMBRANE PROTEIN 106B"/>
    <property type="match status" value="1"/>
</dbReference>
<evidence type="ECO:0000313" key="11">
    <source>
        <dbReference type="Proteomes" id="UP001732720"/>
    </source>
</evidence>
<evidence type="ECO:0000313" key="10">
    <source>
        <dbReference type="Ensembl" id="ENSCCNP00000028030.1"/>
    </source>
</evidence>
<dbReference type="Pfam" id="PF21002">
    <property type="entry name" value="TMEM106_N"/>
    <property type="match status" value="1"/>
</dbReference>
<dbReference type="PANTHER" id="PTHR28556:SF3">
    <property type="entry name" value="TRANSMEMBRANE PROTEIN 106A"/>
    <property type="match status" value="1"/>
</dbReference>
<evidence type="ECO:0000256" key="1">
    <source>
        <dbReference type="ARBA" id="ARBA00004308"/>
    </source>
</evidence>
<dbReference type="InterPro" id="IPR048511">
    <property type="entry name" value="TMEM106_N"/>
</dbReference>
<evidence type="ECO:0000256" key="5">
    <source>
        <dbReference type="ARBA" id="ARBA00023136"/>
    </source>
</evidence>
<evidence type="ECO:0000259" key="7">
    <source>
        <dbReference type="Pfam" id="PF07092"/>
    </source>
</evidence>
<dbReference type="GeneID" id="109687350"/>
<keyword evidence="4 6" id="KW-1133">Transmembrane helix</keyword>
<keyword evidence="11" id="KW-1185">Reference proteome</keyword>
<feature type="transmembrane region" description="Helical" evidence="6">
    <location>
        <begin position="89"/>
        <end position="110"/>
    </location>
</feature>
<protein>
    <submittedName>
        <fullName evidence="9 12">Transmembrane protein 106A</fullName>
    </submittedName>
</protein>
<keyword evidence="3 6" id="KW-0812">Transmembrane</keyword>
<dbReference type="KEGG" id="ccan:109687350"/>
<accession>A0A250YDQ9</accession>
<dbReference type="Pfam" id="PF07092">
    <property type="entry name" value="TMEM106"/>
    <property type="match status" value="1"/>
</dbReference>
<sequence>MGETFSQLDENKSILPHNSAINSKTASYSSNDSSKSFCSCMPCEGAARASFVTCPTCQGNGEIPRELEKQLVALIPYGDQRLKPRHTKLSVFLAVLICLVTSSSIIFFLFPRSITAKPAGLNSSTVVFDDTAIHLNMTSILNISNPNYYPITVTQLNIEVLHVSLVVGQISNSLFLHISPLASKQVFYTVASKIWDENTYKICTWLKIKVHHVVLHIQGTLTCSYLSLSEKVVFQGYEYVDCRGNMSVPHLLIPHPP</sequence>
<evidence type="ECO:0000259" key="8">
    <source>
        <dbReference type="Pfam" id="PF21002"/>
    </source>
</evidence>
<dbReference type="Ensembl" id="ENSCCNT00000035433.1">
    <property type="protein sequence ID" value="ENSCCNP00000028030.1"/>
    <property type="gene ID" value="ENSCCNG00000027051.1"/>
</dbReference>
<feature type="domain" description="Transmembrane protein 106 N-terminal" evidence="8">
    <location>
        <begin position="6"/>
        <end position="88"/>
    </location>
</feature>
<reference evidence="9" key="1">
    <citation type="journal article" date="2017" name="G3 (Bethesda)">
        <title>De Novo Genome and Transcriptome Assembly of the Canadian Beaver (Castor canadensis).</title>
        <authorList>
            <person name="Lok S."/>
            <person name="Paton T.A."/>
            <person name="Wang Z."/>
            <person name="Kaur G."/>
            <person name="Walker S."/>
            <person name="Yuen R.K."/>
            <person name="Sung W.W."/>
            <person name="Whitney J."/>
            <person name="Buchanan J.A."/>
            <person name="Trost B."/>
            <person name="Singh N."/>
            <person name="Apresto B."/>
            <person name="Chen N."/>
            <person name="Coole M."/>
            <person name="Dawson T.J."/>
            <person name="Ho K.Y."/>
            <person name="Hu Z."/>
            <person name="Pullenayegum S."/>
            <person name="Samler K."/>
            <person name="Shipstone A."/>
            <person name="Tsoi F."/>
            <person name="Wang T."/>
            <person name="Pereira S.L."/>
            <person name="Rostami P."/>
            <person name="Ryan C.A."/>
            <person name="Tong A.H."/>
            <person name="Ng K."/>
            <person name="Sundaravadanam Y."/>
            <person name="Simpson J.T."/>
            <person name="Lim B.K."/>
            <person name="Engstrom M.D."/>
            <person name="Dutton C.J."/>
            <person name="Kerr K.C."/>
            <person name="Franke M."/>
            <person name="Rapley W."/>
            <person name="Wintle R.F."/>
            <person name="Scherer S.W."/>
        </authorList>
    </citation>
    <scope>NUCLEOTIDE SEQUENCE</scope>
    <source>
        <strain evidence="9">Ward</strain>
        <tissue evidence="9">Leukocyte</tissue>
    </source>
</reference>
<dbReference type="GO" id="GO:0012505">
    <property type="term" value="C:endomembrane system"/>
    <property type="evidence" value="ECO:0007669"/>
    <property type="project" value="UniProtKB-SubCell"/>
</dbReference>
<keyword evidence="5 6" id="KW-0472">Membrane</keyword>
<dbReference type="Proteomes" id="UP001732720">
    <property type="component" value="Chromosome 11"/>
</dbReference>
<dbReference type="RefSeq" id="XP_020020799.1">
    <property type="nucleotide sequence ID" value="XM_020165210.1"/>
</dbReference>
<comment type="subcellular location">
    <subcellularLocation>
        <location evidence="1">Endomembrane system</location>
    </subcellularLocation>
</comment>
<dbReference type="EMBL" id="GFFW01003043">
    <property type="protein sequence ID" value="JAV41745.1"/>
    <property type="molecule type" value="Transcribed_RNA"/>
</dbReference>